<feature type="transmembrane region" description="Helical" evidence="9">
    <location>
        <begin position="390"/>
        <end position="409"/>
    </location>
</feature>
<evidence type="ECO:0000256" key="2">
    <source>
        <dbReference type="ARBA" id="ARBA00022475"/>
    </source>
</evidence>
<dbReference type="InterPro" id="IPR056785">
    <property type="entry name" value="YkcA/B-like_C"/>
</dbReference>
<dbReference type="InterPro" id="IPR050297">
    <property type="entry name" value="LipidA_mod_glycosyltrf_83"/>
</dbReference>
<feature type="region of interest" description="Disordered" evidence="8">
    <location>
        <begin position="1"/>
        <end position="22"/>
    </location>
</feature>
<feature type="transmembrane region" description="Helical" evidence="9">
    <location>
        <begin position="472"/>
        <end position="490"/>
    </location>
</feature>
<evidence type="ECO:0000256" key="3">
    <source>
        <dbReference type="ARBA" id="ARBA00022676"/>
    </source>
</evidence>
<feature type="transmembrane region" description="Helical" evidence="9">
    <location>
        <begin position="447"/>
        <end position="465"/>
    </location>
</feature>
<evidence type="ECO:0000256" key="9">
    <source>
        <dbReference type="SAM" id="Phobius"/>
    </source>
</evidence>
<keyword evidence="4" id="KW-0808">Transferase</keyword>
<feature type="transmembrane region" description="Helical" evidence="9">
    <location>
        <begin position="132"/>
        <end position="152"/>
    </location>
</feature>
<proteinExistence type="predicted"/>
<feature type="transmembrane region" description="Helical" evidence="9">
    <location>
        <begin position="196"/>
        <end position="216"/>
    </location>
</feature>
<feature type="transmembrane region" description="Helical" evidence="9">
    <location>
        <begin position="335"/>
        <end position="354"/>
    </location>
</feature>
<evidence type="ECO:0000256" key="7">
    <source>
        <dbReference type="ARBA" id="ARBA00023136"/>
    </source>
</evidence>
<feature type="region of interest" description="Disordered" evidence="8">
    <location>
        <begin position="501"/>
        <end position="530"/>
    </location>
</feature>
<evidence type="ECO:0000256" key="4">
    <source>
        <dbReference type="ARBA" id="ARBA00022679"/>
    </source>
</evidence>
<dbReference type="Pfam" id="PF24878">
    <property type="entry name" value="YkcB_C"/>
    <property type="match status" value="1"/>
</dbReference>
<protein>
    <submittedName>
        <fullName evidence="12">Glycosyltransferase family 39 protein</fullName>
    </submittedName>
</protein>
<evidence type="ECO:0000256" key="5">
    <source>
        <dbReference type="ARBA" id="ARBA00022692"/>
    </source>
</evidence>
<dbReference type="RefSeq" id="WP_066467813.1">
    <property type="nucleotide sequence ID" value="NZ_CBCRUZ010000001.1"/>
</dbReference>
<dbReference type="InterPro" id="IPR038731">
    <property type="entry name" value="RgtA/B/C-like"/>
</dbReference>
<keyword evidence="6 9" id="KW-1133">Transmembrane helix</keyword>
<dbReference type="EMBL" id="CP079105">
    <property type="protein sequence ID" value="QXQ15279.1"/>
    <property type="molecule type" value="Genomic_DNA"/>
</dbReference>
<dbReference type="PANTHER" id="PTHR33908:SF3">
    <property type="entry name" value="UNDECAPRENYL PHOSPHATE-ALPHA-4-AMINO-4-DEOXY-L-ARABINOSE ARABINOSYL TRANSFERASE"/>
    <property type="match status" value="1"/>
</dbReference>
<evidence type="ECO:0000256" key="1">
    <source>
        <dbReference type="ARBA" id="ARBA00004651"/>
    </source>
</evidence>
<feature type="domain" description="Glycosyltransferase RgtA/B/C/D-like" evidence="10">
    <location>
        <begin position="84"/>
        <end position="241"/>
    </location>
</feature>
<accession>A0ABX8SBN8</accession>
<keyword evidence="2" id="KW-1003">Cell membrane</keyword>
<dbReference type="PANTHER" id="PTHR33908">
    <property type="entry name" value="MANNOSYLTRANSFERASE YKCB-RELATED"/>
    <property type="match status" value="1"/>
</dbReference>
<feature type="domain" description="Putative mannosyltransferase YkcA/B-like C-terminal" evidence="11">
    <location>
        <begin position="536"/>
        <end position="621"/>
    </location>
</feature>
<feature type="transmembrane region" description="Helical" evidence="9">
    <location>
        <begin position="228"/>
        <end position="249"/>
    </location>
</feature>
<evidence type="ECO:0000259" key="10">
    <source>
        <dbReference type="Pfam" id="PF13231"/>
    </source>
</evidence>
<evidence type="ECO:0000259" key="11">
    <source>
        <dbReference type="Pfam" id="PF24878"/>
    </source>
</evidence>
<evidence type="ECO:0000313" key="12">
    <source>
        <dbReference type="EMBL" id="QXQ15279.1"/>
    </source>
</evidence>
<keyword evidence="5 9" id="KW-0812">Transmembrane</keyword>
<comment type="subcellular location">
    <subcellularLocation>
        <location evidence="1">Cell membrane</location>
        <topology evidence="1">Multi-pass membrane protein</topology>
    </subcellularLocation>
</comment>
<keyword evidence="13" id="KW-1185">Reference proteome</keyword>
<keyword evidence="3" id="KW-0328">Glycosyltransferase</keyword>
<evidence type="ECO:0000256" key="8">
    <source>
        <dbReference type="SAM" id="MobiDB-lite"/>
    </source>
</evidence>
<dbReference type="Pfam" id="PF13231">
    <property type="entry name" value="PMT_2"/>
    <property type="match status" value="1"/>
</dbReference>
<keyword evidence="7 9" id="KW-0472">Membrane</keyword>
<feature type="compositionally biased region" description="Low complexity" evidence="8">
    <location>
        <begin position="1"/>
        <end position="15"/>
    </location>
</feature>
<feature type="transmembrane region" description="Helical" evidence="9">
    <location>
        <begin position="105"/>
        <end position="126"/>
    </location>
</feature>
<organism evidence="12 13">
    <name type="scientific">Skermania pinensis</name>
    <dbReference type="NCBI Taxonomy" id="39122"/>
    <lineage>
        <taxon>Bacteria</taxon>
        <taxon>Bacillati</taxon>
        <taxon>Actinomycetota</taxon>
        <taxon>Actinomycetes</taxon>
        <taxon>Mycobacteriales</taxon>
        <taxon>Gordoniaceae</taxon>
        <taxon>Skermania</taxon>
    </lineage>
</organism>
<feature type="transmembrane region" description="Helical" evidence="9">
    <location>
        <begin position="366"/>
        <end position="384"/>
    </location>
</feature>
<feature type="transmembrane region" description="Helical" evidence="9">
    <location>
        <begin position="29"/>
        <end position="46"/>
    </location>
</feature>
<evidence type="ECO:0000256" key="6">
    <source>
        <dbReference type="ARBA" id="ARBA00022989"/>
    </source>
</evidence>
<dbReference type="Proteomes" id="UP000887023">
    <property type="component" value="Chromosome"/>
</dbReference>
<evidence type="ECO:0000313" key="13">
    <source>
        <dbReference type="Proteomes" id="UP000887023"/>
    </source>
</evidence>
<sequence>MTALVATRPPARHAAAPPPPRRWARPDRWAPALLCAATAVLYLWGLSANGWANSFYAAAVQAGSQSWEAWFFGSSDAGNSITVDKPPASLWIPGLAARIFGMNSWSLLVPQALMGVASVGLLYLIVKRRHGLGAGLLAGSALALTPVAALMFRFDNPDALLVLLMIAAVWATDRALETGRLRWMVWTGVFVGFGFLTKQLQVMLVVPALAATYLAFGPRDVRVRIGHLFAAFGALIVSAGWWVALVQLWPKAGRPYIGGSDNNSIIELTFGYNGLGRLTGSEGGPGGGAPAGSAAMPDMANMPEMPRPSGGGMGTGFGGATGWGRLFDAGQGGQIAWLIIGAVILAGAALVLRGRAPRTDLRRAQLVLWLVWGVVTAAVFSMMSGIFHPYYTVALAPAVAACVGIGAAACWQHRERWWPRFALVAALAATVITAFVLLGRTPDHFPWLRYVIVVGAVVAGLGLLLPTGARMSVAAAVVALTVGLAGPAAFTLNTVAHARTGPIPMAGPQSSGERSPARPSAGGGPPGGAQASAQVLDLLRVDAGTYPWAAATMGSMAAAPYQLALGHSVMPIGGFSSGDPSPTLDQFRQYVAEGKIHYYIDGGMNGGPGGGTHIDLVNWVHDSFNSVTVDGVTIYDFTSPR</sequence>
<feature type="transmembrane region" description="Helical" evidence="9">
    <location>
        <begin position="421"/>
        <end position="441"/>
    </location>
</feature>
<reference evidence="12" key="1">
    <citation type="submission" date="2021-07" db="EMBL/GenBank/DDBJ databases">
        <title>Candidatus Kaistella beijingensis sp. nov. isolated from a municipal wastewater treatment plant is involved in sludge foaming.</title>
        <authorList>
            <person name="Song Y."/>
            <person name="Liu S.-J."/>
        </authorList>
    </citation>
    <scope>NUCLEOTIDE SEQUENCE</scope>
    <source>
        <strain evidence="12">DSM 43998</strain>
    </source>
</reference>
<gene>
    <name evidence="12" type="ORF">KV203_08180</name>
</gene>
<name>A0ABX8SBN8_9ACTN</name>